<evidence type="ECO:0008006" key="4">
    <source>
        <dbReference type="Google" id="ProtNLM"/>
    </source>
</evidence>
<keyword evidence="3" id="KW-1185">Reference proteome</keyword>
<evidence type="ECO:0000256" key="1">
    <source>
        <dbReference type="SAM" id="Phobius"/>
    </source>
</evidence>
<feature type="transmembrane region" description="Helical" evidence="1">
    <location>
        <begin position="44"/>
        <end position="62"/>
    </location>
</feature>
<keyword evidence="1" id="KW-0812">Transmembrane</keyword>
<organism evidence="2 3">
    <name type="scientific">Flavobacterium ginsengiterrae</name>
    <dbReference type="NCBI Taxonomy" id="871695"/>
    <lineage>
        <taxon>Bacteria</taxon>
        <taxon>Pseudomonadati</taxon>
        <taxon>Bacteroidota</taxon>
        <taxon>Flavobacteriia</taxon>
        <taxon>Flavobacteriales</taxon>
        <taxon>Flavobacteriaceae</taxon>
        <taxon>Flavobacterium</taxon>
    </lineage>
</organism>
<proteinExistence type="predicted"/>
<gene>
    <name evidence="2" type="ORF">GCM10022423_46920</name>
</gene>
<protein>
    <recommendedName>
        <fullName evidence="4">Immunity protein 17 of polymorphic toxin system</fullName>
    </recommendedName>
</protein>
<keyword evidence="1" id="KW-1133">Transmembrane helix</keyword>
<dbReference type="EMBL" id="BAABDU010000011">
    <property type="protein sequence ID" value="GAA3784275.1"/>
    <property type="molecule type" value="Genomic_DNA"/>
</dbReference>
<comment type="caution">
    <text evidence="2">The sequence shown here is derived from an EMBL/GenBank/DDBJ whole genome shotgun (WGS) entry which is preliminary data.</text>
</comment>
<accession>A0ABP7H9Q6</accession>
<name>A0ABP7H9Q6_9FLAO</name>
<keyword evidence="1" id="KW-0472">Membrane</keyword>
<evidence type="ECO:0000313" key="3">
    <source>
        <dbReference type="Proteomes" id="UP001500748"/>
    </source>
</evidence>
<reference evidence="3" key="1">
    <citation type="journal article" date="2019" name="Int. J. Syst. Evol. Microbiol.">
        <title>The Global Catalogue of Microorganisms (GCM) 10K type strain sequencing project: providing services to taxonomists for standard genome sequencing and annotation.</title>
        <authorList>
            <consortium name="The Broad Institute Genomics Platform"/>
            <consortium name="The Broad Institute Genome Sequencing Center for Infectious Disease"/>
            <person name="Wu L."/>
            <person name="Ma J."/>
        </authorList>
    </citation>
    <scope>NUCLEOTIDE SEQUENCE [LARGE SCALE GENOMIC DNA]</scope>
    <source>
        <strain evidence="3">JCM 17337</strain>
    </source>
</reference>
<feature type="transmembrane region" description="Helical" evidence="1">
    <location>
        <begin position="6"/>
        <end position="23"/>
    </location>
</feature>
<dbReference type="Proteomes" id="UP001500748">
    <property type="component" value="Unassembled WGS sequence"/>
</dbReference>
<sequence>MAKEPFAAKLTSIWIGGFFFWIINGFKGNINNQYIKKYENRNVWTGYSITLFIACIILYISYKQ</sequence>
<evidence type="ECO:0000313" key="2">
    <source>
        <dbReference type="EMBL" id="GAA3784275.1"/>
    </source>
</evidence>